<organism evidence="17 18">
    <name type="scientific">Molorchus minor</name>
    <dbReference type="NCBI Taxonomy" id="1323400"/>
    <lineage>
        <taxon>Eukaryota</taxon>
        <taxon>Metazoa</taxon>
        <taxon>Ecdysozoa</taxon>
        <taxon>Arthropoda</taxon>
        <taxon>Hexapoda</taxon>
        <taxon>Insecta</taxon>
        <taxon>Pterygota</taxon>
        <taxon>Neoptera</taxon>
        <taxon>Endopterygota</taxon>
        <taxon>Coleoptera</taxon>
        <taxon>Polyphaga</taxon>
        <taxon>Cucujiformia</taxon>
        <taxon>Chrysomeloidea</taxon>
        <taxon>Cerambycidae</taxon>
        <taxon>Lamiinae</taxon>
        <taxon>Monochamini</taxon>
        <taxon>Molorchus</taxon>
    </lineage>
</organism>
<dbReference type="InterPro" id="IPR051628">
    <property type="entry name" value="LUBAC_E3_Ligases"/>
</dbReference>
<dbReference type="CDD" id="cd16633">
    <property type="entry name" value="mRING-HC-C3HC3D_RBR_HOIL1"/>
    <property type="match status" value="1"/>
</dbReference>
<evidence type="ECO:0000256" key="6">
    <source>
        <dbReference type="ARBA" id="ARBA00022723"/>
    </source>
</evidence>
<dbReference type="InterPro" id="IPR017907">
    <property type="entry name" value="Znf_RING_CS"/>
</dbReference>
<sequence length="1361" mass="153496">MSLNQHLPPESSGQSIGDDPKSSKRNSGLFAFLKWFKPSTSRESIDANAAISESSSSDSLNSIHSAGTVASFSFVPPSAYEKCLSEKCIVLGPETDTYKARLKQRDKRRENDKNLTLRKKYNLFFNRETLLKPKPPEVEEENTKSLPLMTRATMEALEEEVKVHRRANSESSKMRKAGSYLHVKGKRKAPAPPGGKAIPDGHSTTSLRRKKRLAPTPPAVTAEKVINTLQQVDKLETIAQSDTDVLCNDSLKLDHGILKSAKDANVLKPSVDQNNLNAANSPTTSARSSYVETPVSPRPWYKRNSSKESTSNNKKDKSDHKYEHIERLPEVSFVRNSTLDLTLDEVKPEKRKDEKRKSGLSFLTNISELDREASEIIKNKEQEKNGFGDIQEMPEFMRPKDTKINGDSWVSPKRRSARDLIAKFNAITNVTKVTVNTAIFGNSPKDSKLFGKQTSLDETKRRQEYILESHRKRLEEIDNKKNSPLMKSESASAIKSKPETPKTERKNWKCPKSSYASNRNKLEKAVSVDEKAPKNLDSKKEEREKLKRMLIEMKNSLPKRKSNMMMKQNGRASIIVENPESSESEIVDKTPANENIIEKKANEITPKETVLKKPLTEKTQEEKVAEILIGTTETIYENIKVKKTDKPKPVKVSSAAQTSAVVKQVVPPTSIANLIKNESKKDDYRLLRPKDFEANEENRNNYELMRPKDFEDIYADSDGKSAARIYANLARNDELSLFFNMPKNFNNLKNNISQAATANNTDTIEINRLLKRLETSIAKGELTEAAIFAKELAQLKVNCSVIRQKSSSKKNEGKKKGFQIEMYVEDKVSHRGPFPIEVTADQTVADLKRQIENEFEIPVDYQKWILGKELVTNEKLTLKDYNINTEGCPVFFVLGSTRFKPKTKVERSKSPKNEEKVIPSTSNVENPSTQIKLIKEEILVNGTPISKSANEDKIEKVRVNVQNLQNKLNENRDFRKNQIAAQPAIVIKPTKSSPAQVVDTTSGQFVKAFDTKIPESAKAVVHQSLAPSTKITNATTSQVKIVDHIPKIVDVIPKVPEASPKTEILIPITIEQREAKTETKLKRLSEIPISVIEVEIEGKTSFDTRSPPMAKEEDMEEYDTKTLKPAKEWECHLCTLLNPVSSNICAVCATVRIAQAQAPKKSVKKKAPQPDKAGGSSSTREHTYQQLVNLDNADLVENLEPFECVVCFLETPPREGVTLRECLHQFCKACLAHTIEYADEAEVKCPYRDNEYSCNIALQDREIKSLVSPVVYEQHLAKSMAQAENKTDKSFHCKTPDCKGWCIFEDNVNEFRCPVCRKTNCLTCQAIHLGLNCKQYQEKMNQESEVDDDARRTRKNARRNG</sequence>
<dbReference type="Proteomes" id="UP001162164">
    <property type="component" value="Unassembled WGS sequence"/>
</dbReference>
<evidence type="ECO:0000256" key="1">
    <source>
        <dbReference type="ARBA" id="ARBA00004906"/>
    </source>
</evidence>
<dbReference type="InterPro" id="IPR029071">
    <property type="entry name" value="Ubiquitin-like_domsf"/>
</dbReference>
<dbReference type="Gene3D" id="2.30.30.380">
    <property type="entry name" value="Zn-finger domain of Sec23/24"/>
    <property type="match status" value="1"/>
</dbReference>
<dbReference type="SMART" id="SM00213">
    <property type="entry name" value="UBQ"/>
    <property type="match status" value="1"/>
</dbReference>
<keyword evidence="10" id="KW-0862">Zinc</keyword>
<feature type="domain" description="RanBP2-type" evidence="15">
    <location>
        <begin position="1124"/>
        <end position="1154"/>
    </location>
</feature>
<evidence type="ECO:0000256" key="5">
    <source>
        <dbReference type="ARBA" id="ARBA00022679"/>
    </source>
</evidence>
<feature type="compositionally biased region" description="Basic and acidic residues" evidence="12">
    <location>
        <begin position="904"/>
        <end position="917"/>
    </location>
</feature>
<keyword evidence="5" id="KW-0808">Transferase</keyword>
<reference evidence="17" key="1">
    <citation type="journal article" date="2023" name="Insect Mol. Biol.">
        <title>Genome sequencing provides insights into the evolution of gene families encoding plant cell wall-degrading enzymes in longhorned beetles.</title>
        <authorList>
            <person name="Shin N.R."/>
            <person name="Okamura Y."/>
            <person name="Kirsch R."/>
            <person name="Pauchet Y."/>
        </authorList>
    </citation>
    <scope>NUCLEOTIDE SEQUENCE</scope>
    <source>
        <strain evidence="17">MMC_N1</strain>
    </source>
</reference>
<comment type="caution">
    <text evidence="17">The sequence shown here is derived from an EMBL/GenBank/DDBJ whole genome shotgun (WGS) entry which is preliminary data.</text>
</comment>
<evidence type="ECO:0000256" key="3">
    <source>
        <dbReference type="ARBA" id="ARBA00017887"/>
    </source>
</evidence>
<evidence type="ECO:0000256" key="2">
    <source>
        <dbReference type="ARBA" id="ARBA00008278"/>
    </source>
</evidence>
<dbReference type="PROSITE" id="PS50199">
    <property type="entry name" value="ZF_RANBP2_2"/>
    <property type="match status" value="1"/>
</dbReference>
<comment type="similarity">
    <text evidence="2">Belongs to the RBR family.</text>
</comment>
<protein>
    <recommendedName>
        <fullName evidence="3">RanBP-type and C3HC4-type zinc finger-containing protein 1</fullName>
    </recommendedName>
</protein>
<dbReference type="InterPro" id="IPR001876">
    <property type="entry name" value="Znf_RanBP2"/>
</dbReference>
<dbReference type="PROSITE" id="PS50053">
    <property type="entry name" value="UBIQUITIN_2"/>
    <property type="match status" value="1"/>
</dbReference>
<feature type="compositionally biased region" description="Basic and acidic residues" evidence="12">
    <location>
        <begin position="520"/>
        <end position="542"/>
    </location>
</feature>
<keyword evidence="6" id="KW-0479">Metal-binding</keyword>
<evidence type="ECO:0000259" key="15">
    <source>
        <dbReference type="PROSITE" id="PS50199"/>
    </source>
</evidence>
<feature type="region of interest" description="Disordered" evidence="12">
    <location>
        <begin position="184"/>
        <end position="218"/>
    </location>
</feature>
<keyword evidence="18" id="KW-1185">Reference proteome</keyword>
<dbReference type="EMBL" id="JAPWTJ010001071">
    <property type="protein sequence ID" value="KAJ8973999.1"/>
    <property type="molecule type" value="Genomic_DNA"/>
</dbReference>
<dbReference type="InterPro" id="IPR001841">
    <property type="entry name" value="Znf_RING"/>
</dbReference>
<dbReference type="SMART" id="SM00547">
    <property type="entry name" value="ZnF_RBZ"/>
    <property type="match status" value="1"/>
</dbReference>
<evidence type="ECO:0000313" key="17">
    <source>
        <dbReference type="EMBL" id="KAJ8973999.1"/>
    </source>
</evidence>
<feature type="region of interest" description="Disordered" evidence="12">
    <location>
        <begin position="272"/>
        <end position="321"/>
    </location>
</feature>
<keyword evidence="7" id="KW-0677">Repeat</keyword>
<evidence type="ECO:0000256" key="11">
    <source>
        <dbReference type="PROSITE-ProRule" id="PRU00322"/>
    </source>
</evidence>
<keyword evidence="4" id="KW-0597">Phosphoprotein</keyword>
<accession>A0ABQ9J7C8</accession>
<dbReference type="PROSITE" id="PS01358">
    <property type="entry name" value="ZF_RANBP2_1"/>
    <property type="match status" value="1"/>
</dbReference>
<keyword evidence="8 11" id="KW-0863">Zinc-finger</keyword>
<dbReference type="PANTHER" id="PTHR22770">
    <property type="entry name" value="UBIQUITIN CONJUGATING ENZYME 7 INTERACTING PROTEIN-RELATED"/>
    <property type="match status" value="1"/>
</dbReference>
<feature type="compositionally biased region" description="Polar residues" evidence="12">
    <location>
        <begin position="1"/>
        <end position="15"/>
    </location>
</feature>
<feature type="domain" description="RING-type" evidence="16">
    <location>
        <begin position="1200"/>
        <end position="1361"/>
    </location>
</feature>
<feature type="compositionally biased region" description="Basic and acidic residues" evidence="12">
    <location>
        <begin position="496"/>
        <end position="507"/>
    </location>
</feature>
<evidence type="ECO:0000313" key="18">
    <source>
        <dbReference type="Proteomes" id="UP001162164"/>
    </source>
</evidence>
<feature type="region of interest" description="Disordered" evidence="12">
    <location>
        <begin position="1"/>
        <end position="24"/>
    </location>
</feature>
<feature type="region of interest" description="Disordered" evidence="12">
    <location>
        <begin position="904"/>
        <end position="924"/>
    </location>
</feature>
<feature type="domain" description="RING-type" evidence="14">
    <location>
        <begin position="1204"/>
        <end position="1246"/>
    </location>
</feature>
<proteinExistence type="inferred from homology"/>
<dbReference type="InterPro" id="IPR047559">
    <property type="entry name" value="HOIL1_RBR_mRING-HC-C3HC3D"/>
</dbReference>
<evidence type="ECO:0000259" key="14">
    <source>
        <dbReference type="PROSITE" id="PS50089"/>
    </source>
</evidence>
<dbReference type="InterPro" id="IPR013083">
    <property type="entry name" value="Znf_RING/FYVE/PHD"/>
</dbReference>
<dbReference type="InterPro" id="IPR044066">
    <property type="entry name" value="TRIAD_supradom"/>
</dbReference>
<evidence type="ECO:0000256" key="8">
    <source>
        <dbReference type="ARBA" id="ARBA00022771"/>
    </source>
</evidence>
<evidence type="ECO:0000259" key="16">
    <source>
        <dbReference type="PROSITE" id="PS51873"/>
    </source>
</evidence>
<comment type="pathway">
    <text evidence="1">Protein modification; protein ubiquitination.</text>
</comment>
<dbReference type="PROSITE" id="PS00518">
    <property type="entry name" value="ZF_RING_1"/>
    <property type="match status" value="1"/>
</dbReference>
<feature type="region of interest" description="Disordered" evidence="12">
    <location>
        <begin position="1159"/>
        <end position="1182"/>
    </location>
</feature>
<feature type="region of interest" description="Disordered" evidence="12">
    <location>
        <begin position="475"/>
        <end position="542"/>
    </location>
</feature>
<evidence type="ECO:0000256" key="4">
    <source>
        <dbReference type="ARBA" id="ARBA00022553"/>
    </source>
</evidence>
<dbReference type="CDD" id="cd20345">
    <property type="entry name" value="BRcat_RBR_HOIL1"/>
    <property type="match status" value="1"/>
</dbReference>
<dbReference type="Gene3D" id="3.30.40.10">
    <property type="entry name" value="Zinc/RING finger domain, C3HC4 (zinc finger)"/>
    <property type="match status" value="1"/>
</dbReference>
<name>A0ABQ9J7C8_9CUCU</name>
<dbReference type="PROSITE" id="PS50089">
    <property type="entry name" value="ZF_RING_2"/>
    <property type="match status" value="1"/>
</dbReference>
<dbReference type="SUPFAM" id="SSF54236">
    <property type="entry name" value="Ubiquitin-like"/>
    <property type="match status" value="1"/>
</dbReference>
<dbReference type="InterPro" id="IPR047558">
    <property type="entry name" value="BRcat_RBR_HOIL1"/>
</dbReference>
<dbReference type="InterPro" id="IPR000626">
    <property type="entry name" value="Ubiquitin-like_dom"/>
</dbReference>
<evidence type="ECO:0000256" key="12">
    <source>
        <dbReference type="SAM" id="MobiDB-lite"/>
    </source>
</evidence>
<evidence type="ECO:0000256" key="10">
    <source>
        <dbReference type="ARBA" id="ARBA00022833"/>
    </source>
</evidence>
<feature type="compositionally biased region" description="Polar residues" evidence="12">
    <location>
        <begin position="272"/>
        <end position="291"/>
    </location>
</feature>
<evidence type="ECO:0000259" key="13">
    <source>
        <dbReference type="PROSITE" id="PS50053"/>
    </source>
</evidence>
<dbReference type="PROSITE" id="PS51873">
    <property type="entry name" value="TRIAD"/>
    <property type="match status" value="1"/>
</dbReference>
<dbReference type="Gene3D" id="3.10.20.90">
    <property type="entry name" value="Phosphatidylinositol 3-kinase Catalytic Subunit, Chain A, domain 1"/>
    <property type="match status" value="1"/>
</dbReference>
<evidence type="ECO:0000256" key="9">
    <source>
        <dbReference type="ARBA" id="ARBA00022786"/>
    </source>
</evidence>
<evidence type="ECO:0000256" key="7">
    <source>
        <dbReference type="ARBA" id="ARBA00022737"/>
    </source>
</evidence>
<gene>
    <name evidence="17" type="ORF">NQ317_002395</name>
</gene>
<feature type="domain" description="Ubiquitin-like" evidence="13">
    <location>
        <begin position="820"/>
        <end position="884"/>
    </location>
</feature>
<keyword evidence="9" id="KW-0833">Ubl conjugation pathway</keyword>
<dbReference type="PANTHER" id="PTHR22770:SF13">
    <property type="entry name" value="RING-TYPE DOMAIN-CONTAINING PROTEIN"/>
    <property type="match status" value="1"/>
</dbReference>
<dbReference type="Pfam" id="PF00240">
    <property type="entry name" value="ubiquitin"/>
    <property type="match status" value="1"/>
</dbReference>
<dbReference type="SUPFAM" id="SSF57850">
    <property type="entry name" value="RING/U-box"/>
    <property type="match status" value="2"/>
</dbReference>